<keyword evidence="5 12" id="KW-0378">Hydrolase</keyword>
<dbReference type="GO" id="GO:0042545">
    <property type="term" value="P:cell wall modification"/>
    <property type="evidence" value="ECO:0007669"/>
    <property type="project" value="UniProtKB-UniRule"/>
</dbReference>
<comment type="catalytic activity">
    <reaction evidence="9 12">
        <text>[(1-&gt;4)-alpha-D-galacturonosyl methyl ester](n) + n H2O = [(1-&gt;4)-alpha-D-galacturonosyl](n) + n methanol + n H(+)</text>
        <dbReference type="Rhea" id="RHEA:22380"/>
        <dbReference type="Rhea" id="RHEA-COMP:14570"/>
        <dbReference type="Rhea" id="RHEA-COMP:14573"/>
        <dbReference type="ChEBI" id="CHEBI:15377"/>
        <dbReference type="ChEBI" id="CHEBI:15378"/>
        <dbReference type="ChEBI" id="CHEBI:17790"/>
        <dbReference type="ChEBI" id="CHEBI:140522"/>
        <dbReference type="ChEBI" id="CHEBI:140523"/>
        <dbReference type="EC" id="3.1.1.11"/>
    </reaction>
</comment>
<keyword evidence="14" id="KW-0812">Transmembrane</keyword>
<dbReference type="InterPro" id="IPR012334">
    <property type="entry name" value="Pectin_lyas_fold"/>
</dbReference>
<keyword evidence="17" id="KW-1185">Reference proteome</keyword>
<evidence type="ECO:0000256" key="12">
    <source>
        <dbReference type="RuleBase" id="RU000589"/>
    </source>
</evidence>
<dbReference type="SUPFAM" id="SSF101148">
    <property type="entry name" value="Plant invertase/pectin methylesterase inhibitor"/>
    <property type="match status" value="1"/>
</dbReference>
<dbReference type="InterPro" id="IPR011050">
    <property type="entry name" value="Pectin_lyase_fold/virulence"/>
</dbReference>
<dbReference type="InterPro" id="IPR000070">
    <property type="entry name" value="Pectinesterase_cat"/>
</dbReference>
<keyword evidence="6 12" id="KW-0063">Aspartyl esterase</keyword>
<dbReference type="EC" id="3.1.1.11" evidence="4 12"/>
<feature type="active site" evidence="11">
    <location>
        <position position="441"/>
    </location>
</feature>
<evidence type="ECO:0000256" key="14">
    <source>
        <dbReference type="SAM" id="Phobius"/>
    </source>
</evidence>
<evidence type="ECO:0000313" key="16">
    <source>
        <dbReference type="EMBL" id="WOL06516.1"/>
    </source>
</evidence>
<evidence type="ECO:0000256" key="3">
    <source>
        <dbReference type="ARBA" id="ARBA00007786"/>
    </source>
</evidence>
<comment type="function">
    <text evidence="10">Acts in the modification of cell walls via demethylesterification of cell wall pectin.</text>
</comment>
<evidence type="ECO:0000313" key="17">
    <source>
        <dbReference type="Proteomes" id="UP001327560"/>
    </source>
</evidence>
<dbReference type="GO" id="GO:0004857">
    <property type="term" value="F:enzyme inhibitor activity"/>
    <property type="evidence" value="ECO:0007669"/>
    <property type="project" value="InterPro"/>
</dbReference>
<evidence type="ECO:0000256" key="13">
    <source>
        <dbReference type="SAM" id="MobiDB-lite"/>
    </source>
</evidence>
<dbReference type="PROSITE" id="PS00503">
    <property type="entry name" value="PECTINESTERASE_2"/>
    <property type="match status" value="1"/>
</dbReference>
<keyword evidence="8" id="KW-0325">Glycoprotein</keyword>
<dbReference type="Gene3D" id="1.20.140.40">
    <property type="entry name" value="Invertase/pectin methylesterase inhibitor family protein"/>
    <property type="match status" value="1"/>
</dbReference>
<evidence type="ECO:0000256" key="5">
    <source>
        <dbReference type="ARBA" id="ARBA00022801"/>
    </source>
</evidence>
<feature type="transmembrane region" description="Helical" evidence="14">
    <location>
        <begin position="26"/>
        <end position="49"/>
    </location>
</feature>
<dbReference type="Pfam" id="PF01095">
    <property type="entry name" value="Pectinesterase"/>
    <property type="match status" value="1"/>
</dbReference>
<protein>
    <recommendedName>
        <fullName evidence="4 12">Pectinesterase</fullName>
        <ecNumber evidence="4 12">3.1.1.11</ecNumber>
    </recommendedName>
</protein>
<keyword evidence="14" id="KW-1133">Transmembrane helix</keyword>
<dbReference type="FunFam" id="1.20.140.40:FF:000001">
    <property type="entry name" value="Pectinesterase"/>
    <property type="match status" value="1"/>
</dbReference>
<dbReference type="InterPro" id="IPR033131">
    <property type="entry name" value="Pectinesterase_Asp_AS"/>
</dbReference>
<evidence type="ECO:0000259" key="15">
    <source>
        <dbReference type="SMART" id="SM00856"/>
    </source>
</evidence>
<keyword evidence="7" id="KW-1015">Disulfide bond</keyword>
<evidence type="ECO:0000256" key="11">
    <source>
        <dbReference type="PROSITE-ProRule" id="PRU10040"/>
    </source>
</evidence>
<proteinExistence type="inferred from homology"/>
<sequence length="604" mass="65691">MSAFQDFGPLSERRRAERQQKRRKRLMIAGASVSVVLIVAAVGAAAVLYNKPKQDSDSSKPSKSHGGSSSSSASANAKDYHANSAIQALCEATDHQSACESSLKKYIKPNSQPKELFRAAVTAVVDEVDKAFERTDSIKTDDPSVKAAIDDCRELHGYAVDDLNNTLGAINAHNLNQLQKQVHDLKIWLSAVAAYQQTCNDGFPEGELRTKMQTTMDSAKNLTSNALVIVGEVSSLISALNIAGVGAHRGLLEEEGEEPATSSFHEDGIPSWVSEQDRRTLLSRAANGLTPNVTVAKDGSGNFTTISDALKNMPKKYDGRYVIYVKEGTYQEQVLVDKNMINVTMYGDGSRKTIVTGSKNYVDGVKTFQTATFAVVGDGFLAVAMGFQNTAGAAKHQAVALRVSSDRSIFLNCRMEAYQDTLYAHAHRQFYRGCVILGTVDFIFGDAAAVFQNCILTVRRPLDNQQNIVLAQGRAIPYETSGFVVHNCRIVPDADLAPATAAIRSYLGRPWKEFSHTAIIESDIDGFIDPDGYMPWSGDFGLKTLTYTEYGNKGAGAGTSKRVNWPGFKVITKEAAKTYTPADFLQAGEWIPKTNTPVRMGLYG</sequence>
<dbReference type="SMART" id="SM00856">
    <property type="entry name" value="PMEI"/>
    <property type="match status" value="1"/>
</dbReference>
<feature type="domain" description="Pectinesterase inhibitor" evidence="15">
    <location>
        <begin position="81"/>
        <end position="229"/>
    </location>
</feature>
<comment type="similarity">
    <text evidence="2">In the N-terminal section; belongs to the PMEI family.</text>
</comment>
<dbReference type="PANTHER" id="PTHR31707">
    <property type="entry name" value="PECTINESTERASE"/>
    <property type="match status" value="1"/>
</dbReference>
<evidence type="ECO:0000256" key="7">
    <source>
        <dbReference type="ARBA" id="ARBA00023157"/>
    </source>
</evidence>
<evidence type="ECO:0000256" key="9">
    <source>
        <dbReference type="ARBA" id="ARBA00047928"/>
    </source>
</evidence>
<dbReference type="SUPFAM" id="SSF51126">
    <property type="entry name" value="Pectin lyase-like"/>
    <property type="match status" value="1"/>
</dbReference>
<dbReference type="GO" id="GO:0045490">
    <property type="term" value="P:pectin catabolic process"/>
    <property type="evidence" value="ECO:0007669"/>
    <property type="project" value="UniProtKB-UniRule"/>
</dbReference>
<evidence type="ECO:0000256" key="4">
    <source>
        <dbReference type="ARBA" id="ARBA00013229"/>
    </source>
</evidence>
<dbReference type="GO" id="GO:0030599">
    <property type="term" value="F:pectinesterase activity"/>
    <property type="evidence" value="ECO:0007669"/>
    <property type="project" value="UniProtKB-UniRule"/>
</dbReference>
<reference evidence="16 17" key="1">
    <citation type="submission" date="2023-10" db="EMBL/GenBank/DDBJ databases">
        <title>Chromosome-scale genome assembly provides insights into flower coloration mechanisms of Canna indica.</title>
        <authorList>
            <person name="Li C."/>
        </authorList>
    </citation>
    <scope>NUCLEOTIDE SEQUENCE [LARGE SCALE GENOMIC DNA]</scope>
    <source>
        <tissue evidence="16">Flower</tissue>
    </source>
</reference>
<dbReference type="NCBIfam" id="TIGR01614">
    <property type="entry name" value="PME_inhib"/>
    <property type="match status" value="1"/>
</dbReference>
<dbReference type="Pfam" id="PF04043">
    <property type="entry name" value="PMEI"/>
    <property type="match status" value="1"/>
</dbReference>
<dbReference type="Gene3D" id="2.160.20.10">
    <property type="entry name" value="Single-stranded right-handed beta-helix, Pectin lyase-like"/>
    <property type="match status" value="1"/>
</dbReference>
<name>A0AAQ3QBE1_9LILI</name>
<feature type="compositionally biased region" description="Low complexity" evidence="13">
    <location>
        <begin position="61"/>
        <end position="75"/>
    </location>
</feature>
<comment type="similarity">
    <text evidence="3">In the C-terminal section; belongs to the pectinesterase family.</text>
</comment>
<accession>A0AAQ3QBE1</accession>
<dbReference type="AlphaFoldDB" id="A0AAQ3QBE1"/>
<dbReference type="EMBL" id="CP136894">
    <property type="protein sequence ID" value="WOL06516.1"/>
    <property type="molecule type" value="Genomic_DNA"/>
</dbReference>
<evidence type="ECO:0000256" key="2">
    <source>
        <dbReference type="ARBA" id="ARBA00006027"/>
    </source>
</evidence>
<comment type="pathway">
    <text evidence="1 12">Glycan metabolism; pectin degradation; 2-dehydro-3-deoxy-D-gluconate from pectin: step 1/5.</text>
</comment>
<dbReference type="InterPro" id="IPR035513">
    <property type="entry name" value="Invertase/methylesterase_inhib"/>
</dbReference>
<dbReference type="InterPro" id="IPR006501">
    <property type="entry name" value="Pectinesterase_inhib_dom"/>
</dbReference>
<evidence type="ECO:0000256" key="1">
    <source>
        <dbReference type="ARBA" id="ARBA00005184"/>
    </source>
</evidence>
<dbReference type="CDD" id="cd15798">
    <property type="entry name" value="PMEI-like_3"/>
    <property type="match status" value="1"/>
</dbReference>
<evidence type="ECO:0000256" key="8">
    <source>
        <dbReference type="ARBA" id="ARBA00023180"/>
    </source>
</evidence>
<keyword evidence="14" id="KW-0472">Membrane</keyword>
<organism evidence="16 17">
    <name type="scientific">Canna indica</name>
    <name type="common">Indian-shot</name>
    <dbReference type="NCBI Taxonomy" id="4628"/>
    <lineage>
        <taxon>Eukaryota</taxon>
        <taxon>Viridiplantae</taxon>
        <taxon>Streptophyta</taxon>
        <taxon>Embryophyta</taxon>
        <taxon>Tracheophyta</taxon>
        <taxon>Spermatophyta</taxon>
        <taxon>Magnoliopsida</taxon>
        <taxon>Liliopsida</taxon>
        <taxon>Zingiberales</taxon>
        <taxon>Cannaceae</taxon>
        <taxon>Canna</taxon>
    </lineage>
</organism>
<feature type="region of interest" description="Disordered" evidence="13">
    <location>
        <begin position="51"/>
        <end position="76"/>
    </location>
</feature>
<evidence type="ECO:0000256" key="10">
    <source>
        <dbReference type="ARBA" id="ARBA00057335"/>
    </source>
</evidence>
<evidence type="ECO:0000256" key="6">
    <source>
        <dbReference type="ARBA" id="ARBA00023085"/>
    </source>
</evidence>
<dbReference type="Proteomes" id="UP001327560">
    <property type="component" value="Chromosome 5"/>
</dbReference>
<gene>
    <name evidence="16" type="ORF">Cni_G15250</name>
</gene>
<dbReference type="FunFam" id="2.160.20.10:FF:000001">
    <property type="entry name" value="Pectinesterase"/>
    <property type="match status" value="1"/>
</dbReference>